<dbReference type="Gene3D" id="3.40.50.720">
    <property type="entry name" value="NAD(P)-binding Rossmann-like Domain"/>
    <property type="match status" value="1"/>
</dbReference>
<dbReference type="AlphaFoldDB" id="A0A8J6GJY6"/>
<accession>A0A8J6GJY6</accession>
<evidence type="ECO:0000313" key="11">
    <source>
        <dbReference type="EMBL" id="KAH0511789.1"/>
    </source>
</evidence>
<comment type="similarity">
    <text evidence="2">Belongs to the glyceraldehyde-3-phosphate dehydrogenase family.</text>
</comment>
<dbReference type="Pfam" id="PF00044">
    <property type="entry name" value="Gp_dh_N"/>
    <property type="match status" value="1"/>
</dbReference>
<dbReference type="EMBL" id="JAATJU010022172">
    <property type="protein sequence ID" value="KAH0511789.1"/>
    <property type="molecule type" value="Genomic_DNA"/>
</dbReference>
<name>A0A8J6GJY6_MICOH</name>
<dbReference type="InterPro" id="IPR036291">
    <property type="entry name" value="NAD(P)-bd_dom_sf"/>
</dbReference>
<feature type="domain" description="Glyceraldehyde 3-phosphate dehydrogenase NAD(P) binding" evidence="10">
    <location>
        <begin position="43"/>
        <end position="126"/>
    </location>
</feature>
<keyword evidence="5" id="KW-0560">Oxidoreductase</keyword>
<comment type="caution">
    <text evidence="11">The sequence shown here is derived from an EMBL/GenBank/DDBJ whole genome shotgun (WGS) entry which is preliminary data.</text>
</comment>
<proteinExistence type="inferred from homology"/>
<evidence type="ECO:0000256" key="3">
    <source>
        <dbReference type="ARBA" id="ARBA00013119"/>
    </source>
</evidence>
<keyword evidence="6" id="KW-0520">NAD</keyword>
<dbReference type="InterPro" id="IPR020828">
    <property type="entry name" value="GlycerAld_3-P_DH_NAD(P)-bd"/>
</dbReference>
<evidence type="ECO:0000313" key="12">
    <source>
        <dbReference type="Proteomes" id="UP000710432"/>
    </source>
</evidence>
<dbReference type="GO" id="GO:0005829">
    <property type="term" value="C:cytosol"/>
    <property type="evidence" value="ECO:0007669"/>
    <property type="project" value="TreeGrafter"/>
</dbReference>
<sequence>MVDICLTKNLCLLFAVMDLSDGTKACEAHSGVELLESQKEGGKTLLGNSNKVNIVAINDPFIDLNCMVCMFQCYSIDGKFNITVKAENGKLIINRKTITIFQKPDATNFKWGDAGAKYIVRLLASLPPWRRLGTT</sequence>
<feature type="chain" id="PRO_5035162910" description="glyceraldehyde-3-phosphate dehydrogenase (phosphorylating)" evidence="9">
    <location>
        <begin position="26"/>
        <end position="135"/>
    </location>
</feature>
<organism evidence="11 12">
    <name type="scientific">Microtus ochrogaster</name>
    <name type="common">Prairie vole</name>
    <dbReference type="NCBI Taxonomy" id="79684"/>
    <lineage>
        <taxon>Eukaryota</taxon>
        <taxon>Metazoa</taxon>
        <taxon>Chordata</taxon>
        <taxon>Craniata</taxon>
        <taxon>Vertebrata</taxon>
        <taxon>Euteleostomi</taxon>
        <taxon>Mammalia</taxon>
        <taxon>Eutheria</taxon>
        <taxon>Euarchontoglires</taxon>
        <taxon>Glires</taxon>
        <taxon>Rodentia</taxon>
        <taxon>Myomorpha</taxon>
        <taxon>Muroidea</taxon>
        <taxon>Cricetidae</taxon>
        <taxon>Arvicolinae</taxon>
        <taxon>Microtus</taxon>
    </lineage>
</organism>
<evidence type="ECO:0000256" key="4">
    <source>
        <dbReference type="ARBA" id="ARBA00022490"/>
    </source>
</evidence>
<keyword evidence="4" id="KW-0963">Cytoplasm</keyword>
<comment type="catalytic activity">
    <reaction evidence="8">
        <text>D-glyceraldehyde 3-phosphate + phosphate + NAD(+) = (2R)-3-phospho-glyceroyl phosphate + NADH + H(+)</text>
        <dbReference type="Rhea" id="RHEA:10300"/>
        <dbReference type="ChEBI" id="CHEBI:15378"/>
        <dbReference type="ChEBI" id="CHEBI:43474"/>
        <dbReference type="ChEBI" id="CHEBI:57540"/>
        <dbReference type="ChEBI" id="CHEBI:57604"/>
        <dbReference type="ChEBI" id="CHEBI:57945"/>
        <dbReference type="ChEBI" id="CHEBI:59776"/>
        <dbReference type="EC" id="1.2.1.12"/>
    </reaction>
</comment>
<feature type="signal peptide" evidence="9">
    <location>
        <begin position="1"/>
        <end position="25"/>
    </location>
</feature>
<evidence type="ECO:0000256" key="9">
    <source>
        <dbReference type="SAM" id="SignalP"/>
    </source>
</evidence>
<evidence type="ECO:0000259" key="10">
    <source>
        <dbReference type="SMART" id="SM00846"/>
    </source>
</evidence>
<dbReference type="PANTHER" id="PTHR10836:SF111">
    <property type="entry name" value="GLYCERALDEHYDE-3-PHOSPHATE DEHYDROGENASE"/>
    <property type="match status" value="1"/>
</dbReference>
<dbReference type="GO" id="GO:0006096">
    <property type="term" value="P:glycolytic process"/>
    <property type="evidence" value="ECO:0007669"/>
    <property type="project" value="UniProtKB-KW"/>
</dbReference>
<dbReference type="InterPro" id="IPR020831">
    <property type="entry name" value="GlycerAld/Erythrose_P_DH"/>
</dbReference>
<evidence type="ECO:0000256" key="2">
    <source>
        <dbReference type="ARBA" id="ARBA00007406"/>
    </source>
</evidence>
<comment type="pathway">
    <text evidence="1">Carbohydrate degradation; glycolysis; pyruvate from D-glyceraldehyde 3-phosphate: step 1/5.</text>
</comment>
<dbReference type="Proteomes" id="UP000710432">
    <property type="component" value="Unassembled WGS sequence"/>
</dbReference>
<protein>
    <recommendedName>
        <fullName evidence="3">glyceraldehyde-3-phosphate dehydrogenase (phosphorylating)</fullName>
        <ecNumber evidence="3">1.2.1.12</ecNumber>
    </recommendedName>
</protein>
<evidence type="ECO:0000256" key="8">
    <source>
        <dbReference type="ARBA" id="ARBA00047698"/>
    </source>
</evidence>
<reference evidence="11" key="1">
    <citation type="submission" date="2020-03" db="EMBL/GenBank/DDBJ databases">
        <title>Studies in the Genomics of Life Span.</title>
        <authorList>
            <person name="Glass D."/>
        </authorList>
    </citation>
    <scope>NUCLEOTIDE SEQUENCE</scope>
    <source>
        <strain evidence="11">LTLLF</strain>
        <tissue evidence="11">Muscle</tissue>
    </source>
</reference>
<keyword evidence="7" id="KW-0324">Glycolysis</keyword>
<dbReference type="PANTHER" id="PTHR10836">
    <property type="entry name" value="GLYCERALDEHYDE 3-PHOSPHATE DEHYDROGENASE"/>
    <property type="match status" value="1"/>
</dbReference>
<dbReference type="SUPFAM" id="SSF51735">
    <property type="entry name" value="NAD(P)-binding Rossmann-fold domains"/>
    <property type="match status" value="1"/>
</dbReference>
<evidence type="ECO:0000256" key="7">
    <source>
        <dbReference type="ARBA" id="ARBA00023152"/>
    </source>
</evidence>
<keyword evidence="9" id="KW-0732">Signal</keyword>
<dbReference type="GO" id="GO:0004365">
    <property type="term" value="F:glyceraldehyde-3-phosphate dehydrogenase (NAD+) (phosphorylating) activity"/>
    <property type="evidence" value="ECO:0007669"/>
    <property type="project" value="UniProtKB-EC"/>
</dbReference>
<dbReference type="GO" id="GO:0051287">
    <property type="term" value="F:NAD binding"/>
    <property type="evidence" value="ECO:0007669"/>
    <property type="project" value="InterPro"/>
</dbReference>
<gene>
    <name evidence="11" type="ORF">LTLLF_150200</name>
</gene>
<dbReference type="SMART" id="SM00846">
    <property type="entry name" value="Gp_dh_N"/>
    <property type="match status" value="1"/>
</dbReference>
<evidence type="ECO:0000256" key="6">
    <source>
        <dbReference type="ARBA" id="ARBA00023027"/>
    </source>
</evidence>
<evidence type="ECO:0000256" key="5">
    <source>
        <dbReference type="ARBA" id="ARBA00023002"/>
    </source>
</evidence>
<evidence type="ECO:0000256" key="1">
    <source>
        <dbReference type="ARBA" id="ARBA00004869"/>
    </source>
</evidence>
<dbReference type="EC" id="1.2.1.12" evidence="3"/>